<proteinExistence type="predicted"/>
<gene>
    <name evidence="2" type="ORF">A3B45_05425</name>
</gene>
<dbReference type="AlphaFoldDB" id="A0A1F5KTN0"/>
<organism evidence="2 3">
    <name type="scientific">Candidatus Daviesbacteria bacterium RIFCSPLOWO2_01_FULL_39_12</name>
    <dbReference type="NCBI Taxonomy" id="1797785"/>
    <lineage>
        <taxon>Bacteria</taxon>
        <taxon>Candidatus Daviesiibacteriota</taxon>
    </lineage>
</organism>
<reference evidence="2 3" key="1">
    <citation type="journal article" date="2016" name="Nat. Commun.">
        <title>Thousands of microbial genomes shed light on interconnected biogeochemical processes in an aquifer system.</title>
        <authorList>
            <person name="Anantharaman K."/>
            <person name="Brown C.T."/>
            <person name="Hug L.A."/>
            <person name="Sharon I."/>
            <person name="Castelle C.J."/>
            <person name="Probst A.J."/>
            <person name="Thomas B.C."/>
            <person name="Singh A."/>
            <person name="Wilkins M.J."/>
            <person name="Karaoz U."/>
            <person name="Brodie E.L."/>
            <person name="Williams K.H."/>
            <person name="Hubbard S.S."/>
            <person name="Banfield J.F."/>
        </authorList>
    </citation>
    <scope>NUCLEOTIDE SEQUENCE [LARGE SCALE GENOMIC DNA]</scope>
</reference>
<comment type="caution">
    <text evidence="2">The sequence shown here is derived from an EMBL/GenBank/DDBJ whole genome shotgun (WGS) entry which is preliminary data.</text>
</comment>
<accession>A0A1F5KTN0</accession>
<evidence type="ECO:0000313" key="2">
    <source>
        <dbReference type="EMBL" id="OGE44189.1"/>
    </source>
</evidence>
<keyword evidence="1" id="KW-0812">Transmembrane</keyword>
<dbReference type="Proteomes" id="UP000178565">
    <property type="component" value="Unassembled WGS sequence"/>
</dbReference>
<dbReference type="STRING" id="1797785.A3B45_05425"/>
<keyword evidence="1" id="KW-0472">Membrane</keyword>
<keyword evidence="1" id="KW-1133">Transmembrane helix</keyword>
<feature type="transmembrane region" description="Helical" evidence="1">
    <location>
        <begin position="12"/>
        <end position="37"/>
    </location>
</feature>
<feature type="transmembrane region" description="Helical" evidence="1">
    <location>
        <begin position="64"/>
        <end position="82"/>
    </location>
</feature>
<dbReference type="EMBL" id="MFDM01000006">
    <property type="protein sequence ID" value="OGE44189.1"/>
    <property type="molecule type" value="Genomic_DNA"/>
</dbReference>
<evidence type="ECO:0000256" key="1">
    <source>
        <dbReference type="SAM" id="Phobius"/>
    </source>
</evidence>
<name>A0A1F5KTN0_9BACT</name>
<protein>
    <submittedName>
        <fullName evidence="2">Uncharacterized protein</fullName>
    </submittedName>
</protein>
<evidence type="ECO:0000313" key="3">
    <source>
        <dbReference type="Proteomes" id="UP000178565"/>
    </source>
</evidence>
<sequence length="95" mass="11392">MKRLNIKLIKRVILFFVTYLLIGHLILSLVIASQGFFTGWDNFFHNFIFGLLHHFPSGSSYSDILYLKTLLTWPFYLILYWIDVRTHMNLIDVFY</sequence>